<sequence>IRMNKDRRERRKQAKQQRKADENVEFLNMTDLMTEMPGKPPGAWWKHDEEWFDAHPGCTYHLRKAFPGEYEQHEAPPPHAWLSLVSSDESMTIITPASGVMTVPLFEKFPVAPQPADGLDRLMSLQATQGGQEALRAVWDDYHQLQGANHG</sequence>
<feature type="non-terminal residue" evidence="2">
    <location>
        <position position="1"/>
    </location>
</feature>
<reference evidence="2" key="1">
    <citation type="submission" date="2018-07" db="EMBL/GenBank/DDBJ databases">
        <authorList>
            <person name="Ashton P.M."/>
            <person name="Dallman T."/>
            <person name="Nair S."/>
            <person name="De Pinna E."/>
            <person name="Peters T."/>
            <person name="Grant K."/>
        </authorList>
    </citation>
    <scope>NUCLEOTIDE SEQUENCE [LARGE SCALE GENOMIC DNA]</scope>
    <source>
        <strain evidence="2">436933</strain>
    </source>
</reference>
<evidence type="ECO:0000256" key="1">
    <source>
        <dbReference type="SAM" id="MobiDB-lite"/>
    </source>
</evidence>
<accession>A0A5U9KQZ0</accession>
<gene>
    <name evidence="2" type="ORF">DRY71_12895</name>
</gene>
<proteinExistence type="predicted"/>
<name>A0A5U9KQZ0_SALNE</name>
<dbReference type="AlphaFoldDB" id="A0A5U9KQZ0"/>
<comment type="caution">
    <text evidence="2">The sequence shown here is derived from an EMBL/GenBank/DDBJ whole genome shotgun (WGS) entry which is preliminary data.</text>
</comment>
<organism evidence="2">
    <name type="scientific">Salmonella newport</name>
    <dbReference type="NCBI Taxonomy" id="108619"/>
    <lineage>
        <taxon>Bacteria</taxon>
        <taxon>Pseudomonadati</taxon>
        <taxon>Pseudomonadota</taxon>
        <taxon>Gammaproteobacteria</taxon>
        <taxon>Enterobacterales</taxon>
        <taxon>Enterobacteriaceae</taxon>
        <taxon>Salmonella</taxon>
    </lineage>
</organism>
<dbReference type="EMBL" id="AAGUYM010000013">
    <property type="protein sequence ID" value="EBS2693642.1"/>
    <property type="molecule type" value="Genomic_DNA"/>
</dbReference>
<evidence type="ECO:0000313" key="2">
    <source>
        <dbReference type="EMBL" id="EBS2693642.1"/>
    </source>
</evidence>
<protein>
    <submittedName>
        <fullName evidence="2">Uncharacterized protein</fullName>
    </submittedName>
</protein>
<feature type="region of interest" description="Disordered" evidence="1">
    <location>
        <begin position="1"/>
        <end position="22"/>
    </location>
</feature>
<feature type="compositionally biased region" description="Basic residues" evidence="1">
    <location>
        <begin position="8"/>
        <end position="17"/>
    </location>
</feature>
<dbReference type="Proteomes" id="UP000839726">
    <property type="component" value="Unassembled WGS sequence"/>
</dbReference>